<dbReference type="SUPFAM" id="SSF55920">
    <property type="entry name" value="Creatinase/aminopeptidase"/>
    <property type="match status" value="1"/>
</dbReference>
<name>A0A1F7X8C4_9BACT</name>
<evidence type="ECO:0000313" key="8">
    <source>
        <dbReference type="EMBL" id="OGM10585.1"/>
    </source>
</evidence>
<dbReference type="Proteomes" id="UP000176939">
    <property type="component" value="Unassembled WGS sequence"/>
</dbReference>
<evidence type="ECO:0000256" key="5">
    <source>
        <dbReference type="ARBA" id="ARBA00022801"/>
    </source>
</evidence>
<dbReference type="GO" id="GO:0004239">
    <property type="term" value="F:initiator methionyl aminopeptidase activity"/>
    <property type="evidence" value="ECO:0007669"/>
    <property type="project" value="UniProtKB-EC"/>
</dbReference>
<dbReference type="GO" id="GO:0006508">
    <property type="term" value="P:proteolysis"/>
    <property type="evidence" value="ECO:0007669"/>
    <property type="project" value="UniProtKB-KW"/>
</dbReference>
<evidence type="ECO:0000256" key="2">
    <source>
        <dbReference type="ARBA" id="ARBA00022438"/>
    </source>
</evidence>
<keyword evidence="4 6" id="KW-0479">Metal-binding</keyword>
<dbReference type="GO" id="GO:0005829">
    <property type="term" value="C:cytosol"/>
    <property type="evidence" value="ECO:0007669"/>
    <property type="project" value="TreeGrafter"/>
</dbReference>
<keyword evidence="5" id="KW-0378">Hydrolase</keyword>
<dbReference type="GO" id="GO:0046872">
    <property type="term" value="F:metal ion binding"/>
    <property type="evidence" value="ECO:0007669"/>
    <property type="project" value="UniProtKB-KW"/>
</dbReference>
<comment type="function">
    <text evidence="1">Removes the N-terminal methionine from nascent proteins. The N-terminal methionine is often cleaved when the second residue in the primary sequence is small and uncharged (Met-Ala-, Cys, Gly, Pro, Ser, Thr, or Val). Requires deformylation of the N(alpha)-formylated initiator methionine before it can be hydrolyzed.</text>
</comment>
<comment type="cofactor">
    <cofactor evidence="6">
        <name>Co(2+)</name>
        <dbReference type="ChEBI" id="CHEBI:48828"/>
    </cofactor>
    <cofactor evidence="6">
        <name>Zn(2+)</name>
        <dbReference type="ChEBI" id="CHEBI:29105"/>
    </cofactor>
    <cofactor evidence="6">
        <name>Mn(2+)</name>
        <dbReference type="ChEBI" id="CHEBI:29035"/>
    </cofactor>
    <cofactor evidence="6">
        <name>Fe(2+)</name>
        <dbReference type="ChEBI" id="CHEBI:29033"/>
    </cofactor>
    <text evidence="6">Binds 2 divalent metal cations per subunit. Has a high-affinity and a low affinity metal-binding site. The true nature of the physiological cofactor is under debate. The enzyme is active with cobalt, zinc, manganese or divalent iron ions.</text>
</comment>
<dbReference type="NCBIfam" id="TIGR00500">
    <property type="entry name" value="met_pdase_I"/>
    <property type="match status" value="1"/>
</dbReference>
<evidence type="ECO:0000256" key="3">
    <source>
        <dbReference type="ARBA" id="ARBA00022670"/>
    </source>
</evidence>
<dbReference type="AlphaFoldDB" id="A0A1F7X8C4"/>
<dbReference type="InterPro" id="IPR000994">
    <property type="entry name" value="Pept_M24"/>
</dbReference>
<protein>
    <recommendedName>
        <fullName evidence="6">Methionine aminopeptidase</fullName>
        <ecNumber evidence="6">3.4.11.18</ecNumber>
    </recommendedName>
</protein>
<dbReference type="EMBL" id="MGFQ01000005">
    <property type="protein sequence ID" value="OGM10585.1"/>
    <property type="molecule type" value="Genomic_DNA"/>
</dbReference>
<evidence type="ECO:0000256" key="4">
    <source>
        <dbReference type="ARBA" id="ARBA00022723"/>
    </source>
</evidence>
<reference evidence="8 9" key="1">
    <citation type="journal article" date="2016" name="Nat. Commun.">
        <title>Thousands of microbial genomes shed light on interconnected biogeochemical processes in an aquifer system.</title>
        <authorList>
            <person name="Anantharaman K."/>
            <person name="Brown C.T."/>
            <person name="Hug L.A."/>
            <person name="Sharon I."/>
            <person name="Castelle C.J."/>
            <person name="Probst A.J."/>
            <person name="Thomas B.C."/>
            <person name="Singh A."/>
            <person name="Wilkins M.J."/>
            <person name="Karaoz U."/>
            <person name="Brodie E.L."/>
            <person name="Williams K.H."/>
            <person name="Hubbard S.S."/>
            <person name="Banfield J.F."/>
        </authorList>
    </citation>
    <scope>NUCLEOTIDE SEQUENCE [LARGE SCALE GENOMIC DNA]</scope>
</reference>
<evidence type="ECO:0000256" key="6">
    <source>
        <dbReference type="RuleBase" id="RU003653"/>
    </source>
</evidence>
<comment type="caution">
    <text evidence="8">The sequence shown here is derived from an EMBL/GenBank/DDBJ whole genome shotgun (WGS) entry which is preliminary data.</text>
</comment>
<dbReference type="EC" id="3.4.11.18" evidence="6"/>
<keyword evidence="2 6" id="KW-0031">Aminopeptidase</keyword>
<evidence type="ECO:0000313" key="9">
    <source>
        <dbReference type="Proteomes" id="UP000176939"/>
    </source>
</evidence>
<dbReference type="Gene3D" id="3.90.230.10">
    <property type="entry name" value="Creatinase/methionine aminopeptidase superfamily"/>
    <property type="match status" value="1"/>
</dbReference>
<organism evidence="8 9">
    <name type="scientific">Candidatus Woesebacteria bacterium RBG_13_36_22</name>
    <dbReference type="NCBI Taxonomy" id="1802478"/>
    <lineage>
        <taxon>Bacteria</taxon>
        <taxon>Candidatus Woeseibacteriota</taxon>
    </lineage>
</organism>
<evidence type="ECO:0000256" key="1">
    <source>
        <dbReference type="ARBA" id="ARBA00002521"/>
    </source>
</evidence>
<dbReference type="InterPro" id="IPR036005">
    <property type="entry name" value="Creatinase/aminopeptidase-like"/>
</dbReference>
<comment type="catalytic activity">
    <reaction evidence="6">
        <text>Release of N-terminal amino acids, preferentially methionine, from peptides and arylamides.</text>
        <dbReference type="EC" id="3.4.11.18"/>
    </reaction>
</comment>
<dbReference type="PANTHER" id="PTHR43330:SF27">
    <property type="entry name" value="METHIONINE AMINOPEPTIDASE"/>
    <property type="match status" value="1"/>
</dbReference>
<dbReference type="InterPro" id="IPR001714">
    <property type="entry name" value="Pept_M24_MAP"/>
</dbReference>
<dbReference type="PANTHER" id="PTHR43330">
    <property type="entry name" value="METHIONINE AMINOPEPTIDASE"/>
    <property type="match status" value="1"/>
</dbReference>
<proteinExistence type="inferred from homology"/>
<sequence length="255" mass="28074">MPSISHPITYKTDADLKKMEEGGKKLAEVKEEVRNIVRDGTNAQQIEDLATKLVDKAGGEPSFKMVPGYSWTTCVNVNSGLVHGIPKETIIFKKDDLVSVDLGMYYKGFHTDTSFSEVIGNDPELSDFLRVGEKALENAIKEAVCGNRIFDISAAIEKTIVEANFRPIKALVGHGVGKNLHEEPEIPCFRQWKKEATPEILPGMTLAIEVMYAKGSGDIEISDDGWTISTRDGKISALFEETVAVTKERTKILTA</sequence>
<comment type="similarity">
    <text evidence="6">Belongs to the peptidase M24A family.</text>
</comment>
<evidence type="ECO:0000259" key="7">
    <source>
        <dbReference type="Pfam" id="PF00557"/>
    </source>
</evidence>
<dbReference type="GO" id="GO:0070006">
    <property type="term" value="F:metalloaminopeptidase activity"/>
    <property type="evidence" value="ECO:0007669"/>
    <property type="project" value="InterPro"/>
</dbReference>
<dbReference type="InterPro" id="IPR002467">
    <property type="entry name" value="Pept_M24A_MAP1"/>
</dbReference>
<dbReference type="PRINTS" id="PR00599">
    <property type="entry name" value="MAPEPTIDASE"/>
</dbReference>
<dbReference type="Pfam" id="PF00557">
    <property type="entry name" value="Peptidase_M24"/>
    <property type="match status" value="1"/>
</dbReference>
<keyword evidence="3 6" id="KW-0645">Protease</keyword>
<accession>A0A1F7X8C4</accession>
<feature type="domain" description="Peptidase M24" evidence="7">
    <location>
        <begin position="18"/>
        <end position="247"/>
    </location>
</feature>
<gene>
    <name evidence="8" type="ORF">A2Z67_04285</name>
</gene>